<dbReference type="Pfam" id="PF04087">
    <property type="entry name" value="DUF389"/>
    <property type="match status" value="1"/>
</dbReference>
<feature type="transmembrane region" description="Helical" evidence="1">
    <location>
        <begin position="134"/>
        <end position="156"/>
    </location>
</feature>
<keyword evidence="1" id="KW-1133">Transmembrane helix</keyword>
<dbReference type="AlphaFoldDB" id="A0A126SXM1"/>
<dbReference type="PANTHER" id="PTHR20992">
    <property type="entry name" value="AT15442P-RELATED"/>
    <property type="match status" value="1"/>
</dbReference>
<dbReference type="InterPro" id="IPR005240">
    <property type="entry name" value="DUF389"/>
</dbReference>
<reference evidence="2" key="1">
    <citation type="journal article" date="2016" name="Appl. Environ. Microbiol.">
        <title>Functional Metagenomics of a Biostimulated Petroleum-Contaminated Soil Reveals an Extraordinary Diversity of Extradiol Dioxygenases.</title>
        <authorList>
            <person name="Terron-Gonzalez L."/>
            <person name="Martin-Cabello G."/>
            <person name="Ferrer M."/>
            <person name="Santero E."/>
        </authorList>
    </citation>
    <scope>NUCLEOTIDE SEQUENCE</scope>
</reference>
<evidence type="ECO:0000313" key="2">
    <source>
        <dbReference type="EMBL" id="AMK59047.1"/>
    </source>
</evidence>
<dbReference type="NCBIfam" id="TIGR00341">
    <property type="entry name" value="TIGR00341 family protein"/>
    <property type="match status" value="1"/>
</dbReference>
<feature type="transmembrane region" description="Helical" evidence="1">
    <location>
        <begin position="168"/>
        <end position="190"/>
    </location>
</feature>
<evidence type="ECO:0008006" key="3">
    <source>
        <dbReference type="Google" id="ProtNLM"/>
    </source>
</evidence>
<name>A0A126SXM1_9BACT</name>
<organism evidence="2">
    <name type="scientific">uncultured bacterium UPO36</name>
    <dbReference type="NCBI Taxonomy" id="1776963"/>
    <lineage>
        <taxon>Bacteria</taxon>
        <taxon>environmental samples</taxon>
    </lineage>
</organism>
<protein>
    <recommendedName>
        <fullName evidence="3">TIGR00341 family protein</fullName>
    </recommendedName>
</protein>
<accession>A0A126SXM1</accession>
<dbReference type="EMBL" id="KU144966">
    <property type="protein sequence ID" value="AMK59047.1"/>
    <property type="molecule type" value="Genomic_DNA"/>
</dbReference>
<dbReference type="PANTHER" id="PTHR20992:SF9">
    <property type="entry name" value="AT15442P-RELATED"/>
    <property type="match status" value="1"/>
</dbReference>
<feature type="transmembrane region" description="Helical" evidence="1">
    <location>
        <begin position="112"/>
        <end position="128"/>
    </location>
</feature>
<sequence length="326" mass="34013">MKYVEIVCARGCTDSVLALAEQLKLSDCRLGPVADEMQVLRLLVADDKLQPVLDGLQTRLAGHPASRITVLPVEIALPAAPPAEREQENAASAARETLYAEVEKNARLNTNYLVLVLLSTAVAAIGLLKDDVAVVIGAMVIAPLLGPNLAFGLGTALGDIALMRKAALTNLLGIGLVVMLAAGIGALRLFETSSAELLARTEVGLDSAVLALAAGAAAVLSLTTGLSSVLVGVMVAVALLPPAVVLGVMLGGGQWSLAAGAGLLLAVNLVCVNLACNVVFLLKGVFPRSWFEQQRARRATLIYALMWIVTLLVLMLLIYLRQTLLG</sequence>
<feature type="transmembrane region" description="Helical" evidence="1">
    <location>
        <begin position="229"/>
        <end position="251"/>
    </location>
</feature>
<proteinExistence type="predicted"/>
<keyword evidence="1" id="KW-0472">Membrane</keyword>
<feature type="transmembrane region" description="Helical" evidence="1">
    <location>
        <begin position="257"/>
        <end position="280"/>
    </location>
</feature>
<evidence type="ECO:0000256" key="1">
    <source>
        <dbReference type="SAM" id="Phobius"/>
    </source>
</evidence>
<keyword evidence="1" id="KW-0812">Transmembrane</keyword>
<feature type="transmembrane region" description="Helical" evidence="1">
    <location>
        <begin position="301"/>
        <end position="320"/>
    </location>
</feature>
<feature type="transmembrane region" description="Helical" evidence="1">
    <location>
        <begin position="202"/>
        <end position="222"/>
    </location>
</feature>